<dbReference type="Gene3D" id="3.30.450.40">
    <property type="match status" value="1"/>
</dbReference>
<dbReference type="InterPro" id="IPR050736">
    <property type="entry name" value="Sensor_HK_Regulatory"/>
</dbReference>
<dbReference type="Pfam" id="PF02518">
    <property type="entry name" value="HATPase_c"/>
    <property type="match status" value="1"/>
</dbReference>
<dbReference type="InterPro" id="IPR036890">
    <property type="entry name" value="HATPase_C_sf"/>
</dbReference>
<dbReference type="SMART" id="SM00065">
    <property type="entry name" value="GAF"/>
    <property type="match status" value="1"/>
</dbReference>
<evidence type="ECO:0000256" key="4">
    <source>
        <dbReference type="ARBA" id="ARBA00012438"/>
    </source>
</evidence>
<reference evidence="15 16" key="1">
    <citation type="submission" date="2020-03" db="EMBL/GenBank/DDBJ databases">
        <title>Isolation and identification of active actinomycetes.</title>
        <authorList>
            <person name="Sun X."/>
        </authorList>
    </citation>
    <scope>NUCLEOTIDE SEQUENCE [LARGE SCALE GENOMIC DNA]</scope>
    <source>
        <strain evidence="15 16">NEAU-D13</strain>
    </source>
</reference>
<dbReference type="Pfam" id="PF01590">
    <property type="entry name" value="GAF"/>
    <property type="match status" value="1"/>
</dbReference>
<dbReference type="SMART" id="SM00388">
    <property type="entry name" value="HisKA"/>
    <property type="match status" value="1"/>
</dbReference>
<comment type="catalytic activity">
    <reaction evidence="1">
        <text>ATP + protein L-histidine = ADP + protein N-phospho-L-histidine.</text>
        <dbReference type="EC" id="2.7.13.3"/>
    </reaction>
</comment>
<dbReference type="InterPro" id="IPR003660">
    <property type="entry name" value="HAMP_dom"/>
</dbReference>
<dbReference type="GO" id="GO:0005509">
    <property type="term" value="F:calcium ion binding"/>
    <property type="evidence" value="ECO:0007669"/>
    <property type="project" value="UniProtKB-ARBA"/>
</dbReference>
<dbReference type="EC" id="2.7.13.3" evidence="4"/>
<gene>
    <name evidence="15" type="ORF">G7043_03650</name>
</gene>
<dbReference type="CDD" id="cd00075">
    <property type="entry name" value="HATPase"/>
    <property type="match status" value="1"/>
</dbReference>
<evidence type="ECO:0000256" key="2">
    <source>
        <dbReference type="ARBA" id="ARBA00001968"/>
    </source>
</evidence>
<evidence type="ECO:0000313" key="16">
    <source>
        <dbReference type="Proteomes" id="UP000481360"/>
    </source>
</evidence>
<feature type="transmembrane region" description="Helical" evidence="12">
    <location>
        <begin position="179"/>
        <end position="200"/>
    </location>
</feature>
<dbReference type="InterPro" id="IPR005467">
    <property type="entry name" value="His_kinase_dom"/>
</dbReference>
<keyword evidence="6" id="KW-0808">Transferase</keyword>
<evidence type="ECO:0000313" key="15">
    <source>
        <dbReference type="EMBL" id="NGY58023.1"/>
    </source>
</evidence>
<evidence type="ECO:0000256" key="6">
    <source>
        <dbReference type="ARBA" id="ARBA00022679"/>
    </source>
</evidence>
<dbReference type="GO" id="GO:0000155">
    <property type="term" value="F:phosphorelay sensor kinase activity"/>
    <property type="evidence" value="ECO:0007669"/>
    <property type="project" value="InterPro"/>
</dbReference>
<dbReference type="SMART" id="SM00387">
    <property type="entry name" value="HATPase_c"/>
    <property type="match status" value="1"/>
</dbReference>
<dbReference type="SUPFAM" id="SSF47384">
    <property type="entry name" value="Homodimeric domain of signal transducing histidine kinase"/>
    <property type="match status" value="1"/>
</dbReference>
<keyword evidence="10" id="KW-0902">Two-component regulatory system</keyword>
<keyword evidence="11 12" id="KW-0472">Membrane</keyword>
<dbReference type="Gene3D" id="3.30.565.10">
    <property type="entry name" value="Histidine kinase-like ATPase, C-terminal domain"/>
    <property type="match status" value="1"/>
</dbReference>
<dbReference type="FunFam" id="3.30.565.10:FF:000006">
    <property type="entry name" value="Sensor histidine kinase WalK"/>
    <property type="match status" value="1"/>
</dbReference>
<dbReference type="InterPro" id="IPR003661">
    <property type="entry name" value="HisK_dim/P_dom"/>
</dbReference>
<comment type="subcellular location">
    <subcellularLocation>
        <location evidence="3">Cell membrane</location>
    </subcellularLocation>
</comment>
<dbReference type="Gene3D" id="6.10.340.10">
    <property type="match status" value="1"/>
</dbReference>
<dbReference type="CDD" id="cd00082">
    <property type="entry name" value="HisKA"/>
    <property type="match status" value="1"/>
</dbReference>
<keyword evidence="5" id="KW-0597">Phosphoprotein</keyword>
<evidence type="ECO:0000256" key="7">
    <source>
        <dbReference type="ARBA" id="ARBA00022692"/>
    </source>
</evidence>
<dbReference type="Pfam" id="PF05227">
    <property type="entry name" value="CHASE3"/>
    <property type="match status" value="1"/>
</dbReference>
<dbReference type="InterPro" id="IPR003018">
    <property type="entry name" value="GAF"/>
</dbReference>
<dbReference type="InterPro" id="IPR004358">
    <property type="entry name" value="Sig_transdc_His_kin-like_C"/>
</dbReference>
<protein>
    <recommendedName>
        <fullName evidence="4">histidine kinase</fullName>
        <ecNumber evidence="4">2.7.13.3</ecNumber>
    </recommendedName>
</protein>
<evidence type="ECO:0000256" key="12">
    <source>
        <dbReference type="SAM" id="Phobius"/>
    </source>
</evidence>
<organism evidence="15 16">
    <name type="scientific">Lentzea alba</name>
    <dbReference type="NCBI Taxonomy" id="2714351"/>
    <lineage>
        <taxon>Bacteria</taxon>
        <taxon>Bacillati</taxon>
        <taxon>Actinomycetota</taxon>
        <taxon>Actinomycetes</taxon>
        <taxon>Pseudonocardiales</taxon>
        <taxon>Pseudonocardiaceae</taxon>
        <taxon>Lentzea</taxon>
    </lineage>
</organism>
<comment type="caution">
    <text evidence="15">The sequence shown here is derived from an EMBL/GenBank/DDBJ whole genome shotgun (WGS) entry which is preliminary data.</text>
</comment>
<dbReference type="PANTHER" id="PTHR43711">
    <property type="entry name" value="TWO-COMPONENT HISTIDINE KINASE"/>
    <property type="match status" value="1"/>
</dbReference>
<dbReference type="Pfam" id="PF00512">
    <property type="entry name" value="HisKA"/>
    <property type="match status" value="1"/>
</dbReference>
<evidence type="ECO:0000256" key="8">
    <source>
        <dbReference type="ARBA" id="ARBA00022777"/>
    </source>
</evidence>
<dbReference type="PANTHER" id="PTHR43711:SF1">
    <property type="entry name" value="HISTIDINE KINASE 1"/>
    <property type="match status" value="1"/>
</dbReference>
<dbReference type="AlphaFoldDB" id="A0A7C9RMG8"/>
<evidence type="ECO:0000256" key="1">
    <source>
        <dbReference type="ARBA" id="ARBA00000085"/>
    </source>
</evidence>
<name>A0A7C9RMG8_9PSEU</name>
<dbReference type="InterPro" id="IPR029016">
    <property type="entry name" value="GAF-like_dom_sf"/>
</dbReference>
<dbReference type="Gene3D" id="1.10.287.130">
    <property type="match status" value="1"/>
</dbReference>
<dbReference type="SUPFAM" id="SSF55781">
    <property type="entry name" value="GAF domain-like"/>
    <property type="match status" value="1"/>
</dbReference>
<dbReference type="FunFam" id="1.10.287.130:FF:000001">
    <property type="entry name" value="Two-component sensor histidine kinase"/>
    <property type="match status" value="1"/>
</dbReference>
<dbReference type="InterPro" id="IPR003594">
    <property type="entry name" value="HATPase_dom"/>
</dbReference>
<dbReference type="EMBL" id="JAAMPJ010000001">
    <property type="protein sequence ID" value="NGY58023.1"/>
    <property type="molecule type" value="Genomic_DNA"/>
</dbReference>
<evidence type="ECO:0000256" key="10">
    <source>
        <dbReference type="ARBA" id="ARBA00023012"/>
    </source>
</evidence>
<feature type="domain" description="HAMP" evidence="14">
    <location>
        <begin position="203"/>
        <end position="255"/>
    </location>
</feature>
<evidence type="ECO:0000256" key="5">
    <source>
        <dbReference type="ARBA" id="ARBA00022553"/>
    </source>
</evidence>
<comment type="cofactor">
    <cofactor evidence="2">
        <name>a divalent metal cation</name>
        <dbReference type="ChEBI" id="CHEBI:60240"/>
    </cofactor>
</comment>
<dbReference type="PROSITE" id="PS50109">
    <property type="entry name" value="HIS_KIN"/>
    <property type="match status" value="1"/>
</dbReference>
<dbReference type="PROSITE" id="PS50885">
    <property type="entry name" value="HAMP"/>
    <property type="match status" value="1"/>
</dbReference>
<dbReference type="SUPFAM" id="SSF55874">
    <property type="entry name" value="ATPase domain of HSP90 chaperone/DNA topoisomerase II/histidine kinase"/>
    <property type="match status" value="1"/>
</dbReference>
<dbReference type="InterPro" id="IPR007891">
    <property type="entry name" value="CHASE3"/>
</dbReference>
<evidence type="ECO:0000256" key="3">
    <source>
        <dbReference type="ARBA" id="ARBA00004236"/>
    </source>
</evidence>
<dbReference type="PRINTS" id="PR00344">
    <property type="entry name" value="BCTRLSENSOR"/>
</dbReference>
<proteinExistence type="predicted"/>
<dbReference type="RefSeq" id="WP_166043808.1">
    <property type="nucleotide sequence ID" value="NZ_JAAMPJ010000001.1"/>
</dbReference>
<dbReference type="Proteomes" id="UP000481360">
    <property type="component" value="Unassembled WGS sequence"/>
</dbReference>
<evidence type="ECO:0000256" key="9">
    <source>
        <dbReference type="ARBA" id="ARBA00022989"/>
    </source>
</evidence>
<keyword evidence="16" id="KW-1185">Reference proteome</keyword>
<sequence length="674" mass="71837">MSSGQSFRRLLVLTFGPLVAVVLLLLVLGIGAVSVAASSVEELASRVQPMQQLNAELRGTVLDSSRGLRGYTYNGDAAFRDAYDRGRQSYVQVKDELVGLAVANEQQAARRVAELADRWFAVTAAVREAPPGTADTSARLVAAVAVMDEFLETSARLGEALDATSTSLRQSSIATRQQVMLALISCGAVAVLLATGSAIVTAQRLGRSIAALRNTVTRWAAGEAQARIPEQGIAELQQVTRSINALADDAAKVHEVEQERQHHREIAADIGLKIREHLDVDAVVELATSETGKHFDAERVCVWLAEGAPEDTCADLVTPEWHRPEVAPLGSSLAPQERVLPAAPLRRLYAGGHRRLEVADAEEAARLGLPAALRDRAVLVLPFGRGETVLGVLVLARPGAGWPAVEVDALEHVAADLARGVDQARLYQEQQLLVRELRALDRSKTEFVSNVSHELRTPMTSIAGYVELLRDGAGGTINGDQRKMLDIVHRNMTRLRGLIEELLLLAKLESDTVIMAEKPVDVGELVDGVVEALRPAADVGGVRLDHENAQGLVVCGDAAQLDRVLTNLLSNAVKFTPSGGDVRVTSRRCGDGWVEVQVNDTGMGVPKAEQHAAFTRFFRASNATEQAVPGSGLGLAIVRQIVHRHGGQVSLTSTEGAGTTVTVLLPAGGTGGTS</sequence>
<dbReference type="InterPro" id="IPR036097">
    <property type="entry name" value="HisK_dim/P_sf"/>
</dbReference>
<evidence type="ECO:0000256" key="11">
    <source>
        <dbReference type="ARBA" id="ARBA00023136"/>
    </source>
</evidence>
<dbReference type="GO" id="GO:0005886">
    <property type="term" value="C:plasma membrane"/>
    <property type="evidence" value="ECO:0007669"/>
    <property type="project" value="UniProtKB-SubCell"/>
</dbReference>
<accession>A0A7C9RMG8</accession>
<keyword evidence="8" id="KW-0418">Kinase</keyword>
<keyword evidence="9 12" id="KW-1133">Transmembrane helix</keyword>
<keyword evidence="7 12" id="KW-0812">Transmembrane</keyword>
<evidence type="ECO:0000259" key="14">
    <source>
        <dbReference type="PROSITE" id="PS50885"/>
    </source>
</evidence>
<feature type="domain" description="Histidine kinase" evidence="13">
    <location>
        <begin position="450"/>
        <end position="669"/>
    </location>
</feature>
<evidence type="ECO:0000259" key="13">
    <source>
        <dbReference type="PROSITE" id="PS50109"/>
    </source>
</evidence>